<reference evidence="3" key="1">
    <citation type="journal article" date="2010" name="Nat. Biotechnol.">
        <title>Draft genome sequence of the oilseed species Ricinus communis.</title>
        <authorList>
            <person name="Chan A.P."/>
            <person name="Crabtree J."/>
            <person name="Zhao Q."/>
            <person name="Lorenzi H."/>
            <person name="Orvis J."/>
            <person name="Puiu D."/>
            <person name="Melake-Berhan A."/>
            <person name="Jones K.M."/>
            <person name="Redman J."/>
            <person name="Chen G."/>
            <person name="Cahoon E.B."/>
            <person name="Gedil M."/>
            <person name="Stanke M."/>
            <person name="Haas B.J."/>
            <person name="Wortman J.R."/>
            <person name="Fraser-Liggett C.M."/>
            <person name="Ravel J."/>
            <person name="Rabinowicz P.D."/>
        </authorList>
    </citation>
    <scope>NUCLEOTIDE SEQUENCE [LARGE SCALE GENOMIC DNA]</scope>
    <source>
        <strain evidence="3">cv. Hale</strain>
    </source>
</reference>
<name>B9RU01_RICCO</name>
<gene>
    <name evidence="2" type="ORF">RCOM_1458070</name>
</gene>
<dbReference type="AlphaFoldDB" id="B9RU01"/>
<dbReference type="InParanoid" id="B9RU01"/>
<dbReference type="EMBL" id="EQ973815">
    <property type="protein sequence ID" value="EEF45120.1"/>
    <property type="molecule type" value="Genomic_DNA"/>
</dbReference>
<dbReference type="Proteomes" id="UP000008311">
    <property type="component" value="Unassembled WGS sequence"/>
</dbReference>
<evidence type="ECO:0000313" key="3">
    <source>
        <dbReference type="Proteomes" id="UP000008311"/>
    </source>
</evidence>
<keyword evidence="3" id="KW-1185">Reference proteome</keyword>
<feature type="compositionally biased region" description="Basic and acidic residues" evidence="1">
    <location>
        <begin position="29"/>
        <end position="39"/>
    </location>
</feature>
<organism evidence="2 3">
    <name type="scientific">Ricinus communis</name>
    <name type="common">Castor bean</name>
    <dbReference type="NCBI Taxonomy" id="3988"/>
    <lineage>
        <taxon>Eukaryota</taxon>
        <taxon>Viridiplantae</taxon>
        <taxon>Streptophyta</taxon>
        <taxon>Embryophyta</taxon>
        <taxon>Tracheophyta</taxon>
        <taxon>Spermatophyta</taxon>
        <taxon>Magnoliopsida</taxon>
        <taxon>eudicotyledons</taxon>
        <taxon>Gunneridae</taxon>
        <taxon>Pentapetalae</taxon>
        <taxon>rosids</taxon>
        <taxon>fabids</taxon>
        <taxon>Malpighiales</taxon>
        <taxon>Euphorbiaceae</taxon>
        <taxon>Acalyphoideae</taxon>
        <taxon>Acalypheae</taxon>
        <taxon>Ricinus</taxon>
    </lineage>
</organism>
<protein>
    <submittedName>
        <fullName evidence="2">Uncharacterized protein</fullName>
    </submittedName>
</protein>
<sequence length="51" mass="5733">MSAIRRGKGEKEKSLVNDNSAGNEFDGNEQNKDDNDVKGKRNILKIMKVKI</sequence>
<accession>B9RU01</accession>
<evidence type="ECO:0000313" key="2">
    <source>
        <dbReference type="EMBL" id="EEF45120.1"/>
    </source>
</evidence>
<proteinExistence type="predicted"/>
<feature type="region of interest" description="Disordered" evidence="1">
    <location>
        <begin position="1"/>
        <end position="40"/>
    </location>
</feature>
<evidence type="ECO:0000256" key="1">
    <source>
        <dbReference type="SAM" id="MobiDB-lite"/>
    </source>
</evidence>